<proteinExistence type="predicted"/>
<sequence>MGTLTNKFIIEMKNILQITSFAILGAFLVASLQSCSSDKKDSATIDIEGVWRITHQKVFINGNDLTAGLKDTNGEEDTNTEEEDSDLNWEPINYNENDPVQYYVSFENGTYKEITVSVQNGESNQLVTATGTYSLNKNELVISKNQITYLAEINYSSNTLYLYFDFHPEIMESQMVRASLSPDNGTDDNNGDDENGDKDDNGDNEGLPNCAARHQRDARVGSKLNPKLIESDVIVEGTLPDDTENGFLYRYYLQVKPYAKYNISISEISADYNEDIHESYHYMDVIIKEEFVTDYILKETRIHSGKTSELMSVTPATECLYIEFFSFQESIEFKLEITEQE</sequence>
<dbReference type="PROSITE" id="PS51257">
    <property type="entry name" value="PROKAR_LIPOPROTEIN"/>
    <property type="match status" value="1"/>
</dbReference>
<evidence type="ECO:0008006" key="4">
    <source>
        <dbReference type="Google" id="ProtNLM"/>
    </source>
</evidence>
<reference evidence="2 3" key="1">
    <citation type="submission" date="2017-02" db="EMBL/GenBank/DDBJ databases">
        <authorList>
            <person name="Peterson S.W."/>
        </authorList>
    </citation>
    <scope>NUCLEOTIDE SEQUENCE [LARGE SCALE GENOMIC DNA]</scope>
    <source>
        <strain evidence="2 3">DSM 24412</strain>
    </source>
</reference>
<dbReference type="KEGG" id="asx:CDL62_07165"/>
<evidence type="ECO:0000256" key="1">
    <source>
        <dbReference type="SAM" id="MobiDB-lite"/>
    </source>
</evidence>
<evidence type="ECO:0000313" key="2">
    <source>
        <dbReference type="EMBL" id="SKB28506.1"/>
    </source>
</evidence>
<dbReference type="STRING" id="889453.SAMN03080601_00003"/>
<evidence type="ECO:0000313" key="3">
    <source>
        <dbReference type="Proteomes" id="UP000191055"/>
    </source>
</evidence>
<accession>A0A1T5A0Q8</accession>
<protein>
    <recommendedName>
        <fullName evidence="4">Lipocalin-like domain-containing protein</fullName>
    </recommendedName>
</protein>
<dbReference type="AlphaFoldDB" id="A0A1T5A0Q8"/>
<feature type="region of interest" description="Disordered" evidence="1">
    <location>
        <begin position="179"/>
        <end position="218"/>
    </location>
</feature>
<keyword evidence="3" id="KW-1185">Reference proteome</keyword>
<name>A0A1T5A0Q8_9BACT</name>
<dbReference type="Proteomes" id="UP000191055">
    <property type="component" value="Unassembled WGS sequence"/>
</dbReference>
<gene>
    <name evidence="2" type="ORF">SAMN03080601_00003</name>
</gene>
<feature type="compositionally biased region" description="Acidic residues" evidence="1">
    <location>
        <begin position="185"/>
        <end position="203"/>
    </location>
</feature>
<dbReference type="EMBL" id="FUYV01000001">
    <property type="protein sequence ID" value="SKB28506.1"/>
    <property type="molecule type" value="Genomic_DNA"/>
</dbReference>
<organism evidence="2 3">
    <name type="scientific">Alkalitalea saponilacus</name>
    <dbReference type="NCBI Taxonomy" id="889453"/>
    <lineage>
        <taxon>Bacteria</taxon>
        <taxon>Pseudomonadati</taxon>
        <taxon>Bacteroidota</taxon>
        <taxon>Bacteroidia</taxon>
        <taxon>Marinilabiliales</taxon>
        <taxon>Marinilabiliaceae</taxon>
        <taxon>Alkalitalea</taxon>
    </lineage>
</organism>